<evidence type="ECO:0000256" key="9">
    <source>
        <dbReference type="ARBA" id="ARBA00049563"/>
    </source>
</evidence>
<dbReference type="PANTHER" id="PTHR11088">
    <property type="entry name" value="TRNA DIMETHYLALLYLTRANSFERASE"/>
    <property type="match status" value="1"/>
</dbReference>
<dbReference type="HAMAP" id="MF_00185">
    <property type="entry name" value="IPP_trans"/>
    <property type="match status" value="1"/>
</dbReference>
<comment type="function">
    <text evidence="2 10 12">Catalyzes the transfer of a dimethylallyl group onto the adenine at position 37 in tRNAs that read codons beginning with uridine, leading to the formation of N6-(dimethylallyl)adenosine (i(6)A).</text>
</comment>
<keyword evidence="5 10" id="KW-0819">tRNA processing</keyword>
<dbReference type="EMBL" id="MGBR01000001">
    <property type="protein sequence ID" value="OGK73713.1"/>
    <property type="molecule type" value="Genomic_DNA"/>
</dbReference>
<dbReference type="GO" id="GO:0005524">
    <property type="term" value="F:ATP binding"/>
    <property type="evidence" value="ECO:0007669"/>
    <property type="project" value="UniProtKB-UniRule"/>
</dbReference>
<comment type="subunit">
    <text evidence="10">Monomer.</text>
</comment>
<feature type="binding site" evidence="10">
    <location>
        <begin position="8"/>
        <end position="15"/>
    </location>
    <ligand>
        <name>ATP</name>
        <dbReference type="ChEBI" id="CHEBI:30616"/>
    </ligand>
</feature>
<evidence type="ECO:0000256" key="6">
    <source>
        <dbReference type="ARBA" id="ARBA00022741"/>
    </source>
</evidence>
<organism evidence="14 15">
    <name type="scientific">Candidatus Roizmanbacteria bacterium RIFOXYD1_FULL_38_12</name>
    <dbReference type="NCBI Taxonomy" id="1802093"/>
    <lineage>
        <taxon>Bacteria</taxon>
        <taxon>Candidatus Roizmaniibacteriota</taxon>
    </lineage>
</organism>
<dbReference type="Gene3D" id="3.40.50.300">
    <property type="entry name" value="P-loop containing nucleotide triphosphate hydrolases"/>
    <property type="match status" value="1"/>
</dbReference>
<dbReference type="Proteomes" id="UP000177050">
    <property type="component" value="Unassembled WGS sequence"/>
</dbReference>
<keyword evidence="4 10" id="KW-0808">Transferase</keyword>
<comment type="cofactor">
    <cofactor evidence="1 10">
        <name>Mg(2+)</name>
        <dbReference type="ChEBI" id="CHEBI:18420"/>
    </cofactor>
</comment>
<keyword evidence="8 10" id="KW-0460">Magnesium</keyword>
<dbReference type="InterPro" id="IPR039657">
    <property type="entry name" value="Dimethylallyltransferase"/>
</dbReference>
<dbReference type="PANTHER" id="PTHR11088:SF60">
    <property type="entry name" value="TRNA DIMETHYLALLYLTRANSFERASE"/>
    <property type="match status" value="1"/>
</dbReference>
<comment type="caution">
    <text evidence="10">Lacks conserved residue(s) required for the propagation of feature annotation.</text>
</comment>
<evidence type="ECO:0000256" key="12">
    <source>
        <dbReference type="RuleBase" id="RU003784"/>
    </source>
</evidence>
<evidence type="ECO:0000256" key="2">
    <source>
        <dbReference type="ARBA" id="ARBA00003213"/>
    </source>
</evidence>
<evidence type="ECO:0000313" key="15">
    <source>
        <dbReference type="Proteomes" id="UP000177050"/>
    </source>
</evidence>
<evidence type="ECO:0000256" key="5">
    <source>
        <dbReference type="ARBA" id="ARBA00022694"/>
    </source>
</evidence>
<evidence type="ECO:0000256" key="4">
    <source>
        <dbReference type="ARBA" id="ARBA00022679"/>
    </source>
</evidence>
<reference evidence="14 15" key="1">
    <citation type="journal article" date="2016" name="Nat. Commun.">
        <title>Thousands of microbial genomes shed light on interconnected biogeochemical processes in an aquifer system.</title>
        <authorList>
            <person name="Anantharaman K."/>
            <person name="Brown C.T."/>
            <person name="Hug L.A."/>
            <person name="Sharon I."/>
            <person name="Castelle C.J."/>
            <person name="Probst A.J."/>
            <person name="Thomas B.C."/>
            <person name="Singh A."/>
            <person name="Wilkins M.J."/>
            <person name="Karaoz U."/>
            <person name="Brodie E.L."/>
            <person name="Williams K.H."/>
            <person name="Hubbard S.S."/>
            <person name="Banfield J.F."/>
        </authorList>
    </citation>
    <scope>NUCLEOTIDE SEQUENCE [LARGE SCALE GENOMIC DNA]</scope>
</reference>
<comment type="catalytic activity">
    <reaction evidence="9 10 11">
        <text>adenosine(37) in tRNA + dimethylallyl diphosphate = N(6)-dimethylallyladenosine(37) in tRNA + diphosphate</text>
        <dbReference type="Rhea" id="RHEA:26482"/>
        <dbReference type="Rhea" id="RHEA-COMP:10162"/>
        <dbReference type="Rhea" id="RHEA-COMP:10375"/>
        <dbReference type="ChEBI" id="CHEBI:33019"/>
        <dbReference type="ChEBI" id="CHEBI:57623"/>
        <dbReference type="ChEBI" id="CHEBI:74411"/>
        <dbReference type="ChEBI" id="CHEBI:74415"/>
        <dbReference type="EC" id="2.5.1.75"/>
    </reaction>
</comment>
<dbReference type="GO" id="GO:0006400">
    <property type="term" value="P:tRNA modification"/>
    <property type="evidence" value="ECO:0007669"/>
    <property type="project" value="TreeGrafter"/>
</dbReference>
<evidence type="ECO:0000256" key="1">
    <source>
        <dbReference type="ARBA" id="ARBA00001946"/>
    </source>
</evidence>
<dbReference type="Pfam" id="PF01715">
    <property type="entry name" value="IPPT"/>
    <property type="match status" value="1"/>
</dbReference>
<dbReference type="AlphaFoldDB" id="A0A1F7L0Q3"/>
<dbReference type="SUPFAM" id="SSF52540">
    <property type="entry name" value="P-loop containing nucleoside triphosphate hydrolases"/>
    <property type="match status" value="1"/>
</dbReference>
<feature type="binding site" evidence="10">
    <location>
        <begin position="10"/>
        <end position="15"/>
    </location>
    <ligand>
        <name>substrate</name>
    </ligand>
</feature>
<accession>A0A1F7L0Q3</accession>
<keyword evidence="7 10" id="KW-0067">ATP-binding</keyword>
<feature type="region of interest" description="Interaction with substrate tRNA" evidence="10">
    <location>
        <begin position="174"/>
        <end position="178"/>
    </location>
</feature>
<dbReference type="EC" id="2.5.1.75" evidence="10"/>
<gene>
    <name evidence="10" type="primary">miaA</name>
    <name evidence="14" type="ORF">A3K52_02925</name>
</gene>
<keyword evidence="6 10" id="KW-0547">Nucleotide-binding</keyword>
<dbReference type="NCBIfam" id="TIGR00174">
    <property type="entry name" value="miaA"/>
    <property type="match status" value="1"/>
</dbReference>
<dbReference type="InterPro" id="IPR018022">
    <property type="entry name" value="IPT"/>
</dbReference>
<dbReference type="InterPro" id="IPR027417">
    <property type="entry name" value="P-loop_NTPase"/>
</dbReference>
<comment type="caution">
    <text evidence="14">The sequence shown here is derived from an EMBL/GenBank/DDBJ whole genome shotgun (WGS) entry which is preliminary data.</text>
</comment>
<evidence type="ECO:0000256" key="7">
    <source>
        <dbReference type="ARBA" id="ARBA00022840"/>
    </source>
</evidence>
<feature type="site" description="Interaction with substrate tRNA" evidence="10">
    <location>
        <position position="139"/>
    </location>
</feature>
<name>A0A1F7L0Q3_9BACT</name>
<comment type="similarity">
    <text evidence="3 10 13">Belongs to the IPP transferase family.</text>
</comment>
<protein>
    <recommendedName>
        <fullName evidence="10">tRNA dimethylallyltransferase</fullName>
        <ecNumber evidence="10">2.5.1.75</ecNumber>
    </recommendedName>
    <alternativeName>
        <fullName evidence="10">Dimethylallyl diphosphate:tRNA dimethylallyltransferase</fullName>
        <shortName evidence="10">DMAPP:tRNA dimethylallyltransferase</shortName>
        <shortName evidence="10">DMATase</shortName>
    </alternativeName>
    <alternativeName>
        <fullName evidence="10">Isopentenyl-diphosphate:tRNA isopentenyltransferase</fullName>
        <shortName evidence="10">IPP transferase</shortName>
        <shortName evidence="10">IPPT</shortName>
        <shortName evidence="10">IPTase</shortName>
    </alternativeName>
</protein>
<dbReference type="Gene3D" id="1.10.287.890">
    <property type="entry name" value="Crystal structure of tRNA isopentenylpyrophosphate transferase (bh2366) domain"/>
    <property type="match status" value="1"/>
</dbReference>
<evidence type="ECO:0000256" key="11">
    <source>
        <dbReference type="RuleBase" id="RU003783"/>
    </source>
</evidence>
<evidence type="ECO:0000256" key="8">
    <source>
        <dbReference type="ARBA" id="ARBA00022842"/>
    </source>
</evidence>
<proteinExistence type="inferred from homology"/>
<dbReference type="GO" id="GO:0052381">
    <property type="term" value="F:tRNA dimethylallyltransferase activity"/>
    <property type="evidence" value="ECO:0007669"/>
    <property type="project" value="UniProtKB-UniRule"/>
</dbReference>
<evidence type="ECO:0000256" key="13">
    <source>
        <dbReference type="RuleBase" id="RU003785"/>
    </source>
</evidence>
<evidence type="ECO:0000256" key="3">
    <source>
        <dbReference type="ARBA" id="ARBA00005842"/>
    </source>
</evidence>
<feature type="site" description="Interaction with substrate tRNA" evidence="10">
    <location>
        <position position="116"/>
    </location>
</feature>
<feature type="region of interest" description="Interaction with substrate tRNA" evidence="10">
    <location>
        <begin position="33"/>
        <end position="36"/>
    </location>
</feature>
<sequence length="309" mass="36270">MKTIIITGQTATGKTDLALSQAIQNNGEIINFDSRQVYKKLDIITGKDINLSAFITVKQLNGFDIGYYLIGQTKLWLYDIVDPKQYFSSFDFTACAREVIEIIRLAGKVPIFVGGTYLYLYHLLYTIETEHISPDFSLRQRLEDKNLTYLQKKLKKIDQVLFEHLNESDRKNPQRLVRKIELASYYKKKGVRVPTVMKYTYNDFFKSADIEYRGIVFKDKNLLKKTIANRVEKRLKQGAIEEVKSLIQSRYNEQDPGLKTIGYQQIFQFLKNKCSKEEAIQDWINKEIQYTKRQLTFMKKDPNMILEYI</sequence>
<evidence type="ECO:0000313" key="14">
    <source>
        <dbReference type="EMBL" id="OGK73713.1"/>
    </source>
</evidence>
<evidence type="ECO:0000256" key="10">
    <source>
        <dbReference type="HAMAP-Rule" id="MF_00185"/>
    </source>
</evidence>